<dbReference type="GO" id="GO:0003700">
    <property type="term" value="F:DNA-binding transcription factor activity"/>
    <property type="evidence" value="ECO:0007669"/>
    <property type="project" value="InterPro"/>
</dbReference>
<dbReference type="Pfam" id="PF12802">
    <property type="entry name" value="MarR_2"/>
    <property type="match status" value="1"/>
</dbReference>
<evidence type="ECO:0000259" key="5">
    <source>
        <dbReference type="PROSITE" id="PS50995"/>
    </source>
</evidence>
<dbReference type="InterPro" id="IPR011991">
    <property type="entry name" value="ArsR-like_HTH"/>
</dbReference>
<dbReference type="InterPro" id="IPR023187">
    <property type="entry name" value="Tscrpt_reg_MarR-type_CS"/>
</dbReference>
<accession>A0A941D6G9</accession>
<dbReference type="Gene3D" id="1.10.10.10">
    <property type="entry name" value="Winged helix-like DNA-binding domain superfamily/Winged helix DNA-binding domain"/>
    <property type="match status" value="1"/>
</dbReference>
<name>A0A941D6G9_9MICO</name>
<dbReference type="PROSITE" id="PS50995">
    <property type="entry name" value="HTH_MARR_2"/>
    <property type="match status" value="1"/>
</dbReference>
<dbReference type="InterPro" id="IPR036388">
    <property type="entry name" value="WH-like_DNA-bd_sf"/>
</dbReference>
<dbReference type="AlphaFoldDB" id="A0A941D6G9"/>
<dbReference type="PANTHER" id="PTHR42756">
    <property type="entry name" value="TRANSCRIPTIONAL REGULATOR, MARR"/>
    <property type="match status" value="1"/>
</dbReference>
<dbReference type="PRINTS" id="PR00598">
    <property type="entry name" value="HTHMARR"/>
</dbReference>
<dbReference type="CDD" id="cd00090">
    <property type="entry name" value="HTH_ARSR"/>
    <property type="match status" value="1"/>
</dbReference>
<keyword evidence="1" id="KW-0805">Transcription regulation</keyword>
<evidence type="ECO:0000256" key="2">
    <source>
        <dbReference type="ARBA" id="ARBA00023125"/>
    </source>
</evidence>
<feature type="region of interest" description="Disordered" evidence="4">
    <location>
        <begin position="18"/>
        <end position="45"/>
    </location>
</feature>
<evidence type="ECO:0000313" key="6">
    <source>
        <dbReference type="EMBL" id="MBR7742989.1"/>
    </source>
</evidence>
<keyword evidence="3" id="KW-0804">Transcription</keyword>
<keyword evidence="7" id="KW-1185">Reference proteome</keyword>
<dbReference type="SUPFAM" id="SSF46785">
    <property type="entry name" value="Winged helix' DNA-binding domain"/>
    <property type="match status" value="1"/>
</dbReference>
<dbReference type="InterPro" id="IPR000835">
    <property type="entry name" value="HTH_MarR-typ"/>
</dbReference>
<keyword evidence="2" id="KW-0238">DNA-binding</keyword>
<evidence type="ECO:0000256" key="3">
    <source>
        <dbReference type="ARBA" id="ARBA00023163"/>
    </source>
</evidence>
<dbReference type="EMBL" id="JAGSNF010000008">
    <property type="protein sequence ID" value="MBR7742989.1"/>
    <property type="molecule type" value="Genomic_DNA"/>
</dbReference>
<reference evidence="6" key="1">
    <citation type="submission" date="2021-04" db="EMBL/GenBank/DDBJ databases">
        <title>Phycicoccus avicenniae sp. nov., a novel endophytic actinomycetes isolated from branch of Avicennia mariana.</title>
        <authorList>
            <person name="Tuo L."/>
        </authorList>
    </citation>
    <scope>NUCLEOTIDE SEQUENCE</scope>
    <source>
        <strain evidence="6">BSK3Z-2</strain>
    </source>
</reference>
<dbReference type="SMART" id="SM00347">
    <property type="entry name" value="HTH_MARR"/>
    <property type="match status" value="1"/>
</dbReference>
<evidence type="ECO:0000256" key="1">
    <source>
        <dbReference type="ARBA" id="ARBA00023015"/>
    </source>
</evidence>
<dbReference type="GO" id="GO:0003677">
    <property type="term" value="F:DNA binding"/>
    <property type="evidence" value="ECO:0007669"/>
    <property type="project" value="UniProtKB-KW"/>
</dbReference>
<proteinExistence type="predicted"/>
<feature type="domain" description="HTH marR-type" evidence="5">
    <location>
        <begin position="100"/>
        <end position="232"/>
    </location>
</feature>
<feature type="compositionally biased region" description="Basic residues" evidence="4">
    <location>
        <begin position="31"/>
        <end position="45"/>
    </location>
</feature>
<protein>
    <submittedName>
        <fullName evidence="6">Winged helix-turn-helix transcriptional regulator</fullName>
    </submittedName>
</protein>
<gene>
    <name evidence="6" type="ORF">KC207_06775</name>
</gene>
<evidence type="ECO:0000313" key="7">
    <source>
        <dbReference type="Proteomes" id="UP000677016"/>
    </source>
</evidence>
<dbReference type="PANTHER" id="PTHR42756:SF1">
    <property type="entry name" value="TRANSCRIPTIONAL REPRESSOR OF EMRAB OPERON"/>
    <property type="match status" value="1"/>
</dbReference>
<dbReference type="Proteomes" id="UP000677016">
    <property type="component" value="Unassembled WGS sequence"/>
</dbReference>
<comment type="caution">
    <text evidence="6">The sequence shown here is derived from an EMBL/GenBank/DDBJ whole genome shotgun (WGS) entry which is preliminary data.</text>
</comment>
<evidence type="ECO:0000256" key="4">
    <source>
        <dbReference type="SAM" id="MobiDB-lite"/>
    </source>
</evidence>
<organism evidence="6 7">
    <name type="scientific">Phycicoccus avicenniae</name>
    <dbReference type="NCBI Taxonomy" id="2828860"/>
    <lineage>
        <taxon>Bacteria</taxon>
        <taxon>Bacillati</taxon>
        <taxon>Actinomycetota</taxon>
        <taxon>Actinomycetes</taxon>
        <taxon>Micrococcales</taxon>
        <taxon>Intrasporangiaceae</taxon>
        <taxon>Phycicoccus</taxon>
    </lineage>
</organism>
<sequence length="251" mass="27020">MVLCIACYPPRRTCHDPIDIPSHAAPGPHGPARRPPRRRGTRGGVRLRRARAVGHGPRGRALARAARARAVRAGVVAVDPRPPGSATTRGPAVTRPTFRAESLGYRVNDLARLLAHALRDRIAPFGVVPGQFPQLLALYEEDGLTQAELCRRVRVEQPTMANTLSRMERDGLVTRAPDPADGRRSLVHLTVRARMIEDDLVSAASSVNVDATRGVEQERLSTFMAVLAELVDNLEGRPAASPSVADGGSTP</sequence>
<dbReference type="InterPro" id="IPR036390">
    <property type="entry name" value="WH_DNA-bd_sf"/>
</dbReference>
<dbReference type="PROSITE" id="PS01117">
    <property type="entry name" value="HTH_MARR_1"/>
    <property type="match status" value="1"/>
</dbReference>